<feature type="active site" description="Proton donor/acceptor" evidence="3">
    <location>
        <position position="132"/>
    </location>
</feature>
<evidence type="ECO:0000313" key="7">
    <source>
        <dbReference type="Proteomes" id="UP000251956"/>
    </source>
</evidence>
<dbReference type="InterPro" id="IPR013785">
    <property type="entry name" value="Aldolase_TIM"/>
</dbReference>
<comment type="similarity">
    <text evidence="2">Belongs to the DapA family.</text>
</comment>
<sequence>MWTGVFPAVTTKFTADDRLDHAEMERCYGLQMEAGCDGIIVCGSLGEGPMLSPDEKIEVLKTAQKVAGKKPVLLTVNEPGTREAASIACRAAREGADGLMVVPSPIYHTDQQETVAALRAVAEAGDLPVMIYSNRLAYRVDVTVDLMEELASDKRFVAIKESSDDIRRSTEIINRLGDRYDLFTGVDNLAFEALSVGAIGWVAGLVTAFPRETVAIYQLMREGRREEALAIYRWFRPLLDLDVSTYLVQNIKLAEVLAIGTNDRVRMPRQPLSGERRKAVEKIVRDALAVRPTLPSLQTSPRSTDRPAAAE</sequence>
<dbReference type="Gene3D" id="3.20.20.70">
    <property type="entry name" value="Aldolase class I"/>
    <property type="match status" value="1"/>
</dbReference>
<evidence type="ECO:0000256" key="4">
    <source>
        <dbReference type="PIRSR" id="PIRSR001365-2"/>
    </source>
</evidence>
<name>A0A330GMD8_9HYPH</name>
<dbReference type="SMART" id="SM01130">
    <property type="entry name" value="DHDPS"/>
    <property type="match status" value="1"/>
</dbReference>
<evidence type="ECO:0000313" key="6">
    <source>
        <dbReference type="EMBL" id="RAZ73969.1"/>
    </source>
</evidence>
<accession>A0A330GMD8</accession>
<dbReference type="OrthoDB" id="9778880at2"/>
<dbReference type="Proteomes" id="UP000251956">
    <property type="component" value="Unassembled WGS sequence"/>
</dbReference>
<evidence type="ECO:0000256" key="1">
    <source>
        <dbReference type="ARBA" id="ARBA00023239"/>
    </source>
</evidence>
<dbReference type="PANTHER" id="PTHR12128:SF72">
    <property type="entry name" value="DIHYDRODIPICOLINATE SYNTHASE"/>
    <property type="match status" value="1"/>
</dbReference>
<evidence type="ECO:0000256" key="5">
    <source>
        <dbReference type="SAM" id="MobiDB-lite"/>
    </source>
</evidence>
<comment type="caution">
    <text evidence="6">The sequence shown here is derived from an EMBL/GenBank/DDBJ whole genome shotgun (WGS) entry which is preliminary data.</text>
</comment>
<dbReference type="RefSeq" id="WP_112129741.1">
    <property type="nucleotide sequence ID" value="NZ_QMBQ01000007.1"/>
</dbReference>
<reference evidence="6 7" key="1">
    <citation type="submission" date="2018-07" db="EMBL/GenBank/DDBJ databases">
        <title>Diversity of Mesorhizobium strains in Brazil.</title>
        <authorList>
            <person name="Helene L.C.F."/>
            <person name="Dall'Agnol R."/>
            <person name="Delamuta J.R.M."/>
            <person name="Hungria M."/>
        </authorList>
    </citation>
    <scope>NUCLEOTIDE SEQUENCE [LARGE SCALE GENOMIC DNA]</scope>
    <source>
        <strain evidence="6 7">CNPSo 3140</strain>
    </source>
</reference>
<organism evidence="6 7">
    <name type="scientific">Mesorhizobium atlanticum</name>
    <dbReference type="NCBI Taxonomy" id="2233532"/>
    <lineage>
        <taxon>Bacteria</taxon>
        <taxon>Pseudomonadati</taxon>
        <taxon>Pseudomonadota</taxon>
        <taxon>Alphaproteobacteria</taxon>
        <taxon>Hyphomicrobiales</taxon>
        <taxon>Phyllobacteriaceae</taxon>
        <taxon>Mesorhizobium</taxon>
    </lineage>
</organism>
<evidence type="ECO:0000256" key="3">
    <source>
        <dbReference type="PIRSR" id="PIRSR001365-1"/>
    </source>
</evidence>
<dbReference type="AlphaFoldDB" id="A0A330GMD8"/>
<dbReference type="PANTHER" id="PTHR12128">
    <property type="entry name" value="DIHYDRODIPICOLINATE SYNTHASE"/>
    <property type="match status" value="1"/>
</dbReference>
<keyword evidence="1 2" id="KW-0456">Lyase</keyword>
<feature type="region of interest" description="Disordered" evidence="5">
    <location>
        <begin position="292"/>
        <end position="311"/>
    </location>
</feature>
<feature type="binding site" evidence="4">
    <location>
        <position position="202"/>
    </location>
    <ligand>
        <name>pyruvate</name>
        <dbReference type="ChEBI" id="CHEBI:15361"/>
    </ligand>
</feature>
<dbReference type="CDD" id="cd00408">
    <property type="entry name" value="DHDPS-like"/>
    <property type="match status" value="1"/>
</dbReference>
<keyword evidence="7" id="KW-1185">Reference proteome</keyword>
<dbReference type="GO" id="GO:0008840">
    <property type="term" value="F:4-hydroxy-tetrahydrodipicolinate synthase activity"/>
    <property type="evidence" value="ECO:0007669"/>
    <property type="project" value="TreeGrafter"/>
</dbReference>
<dbReference type="SUPFAM" id="SSF51569">
    <property type="entry name" value="Aldolase"/>
    <property type="match status" value="1"/>
</dbReference>
<proteinExistence type="inferred from homology"/>
<dbReference type="PIRSF" id="PIRSF001365">
    <property type="entry name" value="DHDPS"/>
    <property type="match status" value="1"/>
</dbReference>
<dbReference type="Pfam" id="PF00701">
    <property type="entry name" value="DHDPS"/>
    <property type="match status" value="1"/>
</dbReference>
<protein>
    <submittedName>
        <fullName evidence="6">Dihydrodipicolinate synthase family protein</fullName>
    </submittedName>
</protein>
<dbReference type="EMBL" id="QMBQ01000007">
    <property type="protein sequence ID" value="RAZ73969.1"/>
    <property type="molecule type" value="Genomic_DNA"/>
</dbReference>
<gene>
    <name evidence="6" type="ORF">DPM35_24355</name>
</gene>
<dbReference type="PRINTS" id="PR00146">
    <property type="entry name" value="DHPICSNTHASE"/>
</dbReference>
<dbReference type="InterPro" id="IPR002220">
    <property type="entry name" value="DapA-like"/>
</dbReference>
<feature type="active site" description="Schiff-base intermediate with substrate" evidence="3">
    <location>
        <position position="160"/>
    </location>
</feature>
<evidence type="ECO:0000256" key="2">
    <source>
        <dbReference type="PIRNR" id="PIRNR001365"/>
    </source>
</evidence>